<comment type="caution">
    <text evidence="14">The sequence shown here is derived from an EMBL/GenBank/DDBJ whole genome shotgun (WGS) entry which is preliminary data.</text>
</comment>
<comment type="cofactor">
    <cofactor evidence="1">
        <name>Zn(2+)</name>
        <dbReference type="ChEBI" id="CHEBI:29105"/>
    </cofactor>
</comment>
<feature type="transmembrane region" description="Helical" evidence="13">
    <location>
        <begin position="125"/>
        <end position="146"/>
    </location>
</feature>
<evidence type="ECO:0000256" key="3">
    <source>
        <dbReference type="ARBA" id="ARBA00007931"/>
    </source>
</evidence>
<evidence type="ECO:0000256" key="11">
    <source>
        <dbReference type="ARBA" id="ARBA00023049"/>
    </source>
</evidence>
<evidence type="ECO:0000313" key="14">
    <source>
        <dbReference type="EMBL" id="HIX49948.1"/>
    </source>
</evidence>
<keyword evidence="8" id="KW-0378">Hydrolase</keyword>
<dbReference type="AlphaFoldDB" id="A0A9D1W0I7"/>
<dbReference type="GO" id="GO:0005886">
    <property type="term" value="C:plasma membrane"/>
    <property type="evidence" value="ECO:0007669"/>
    <property type="project" value="UniProtKB-SubCell"/>
</dbReference>
<dbReference type="PANTHER" id="PTHR35864:SF1">
    <property type="entry name" value="ZINC METALLOPROTEASE YWHC-RELATED"/>
    <property type="match status" value="1"/>
</dbReference>
<keyword evidence="7" id="KW-0479">Metal-binding</keyword>
<feature type="transmembrane region" description="Helical" evidence="13">
    <location>
        <begin position="89"/>
        <end position="113"/>
    </location>
</feature>
<evidence type="ECO:0000256" key="13">
    <source>
        <dbReference type="SAM" id="Phobius"/>
    </source>
</evidence>
<evidence type="ECO:0000313" key="15">
    <source>
        <dbReference type="Proteomes" id="UP000886847"/>
    </source>
</evidence>
<reference evidence="14" key="2">
    <citation type="submission" date="2021-04" db="EMBL/GenBank/DDBJ databases">
        <authorList>
            <person name="Gilroy R."/>
        </authorList>
    </citation>
    <scope>NUCLEOTIDE SEQUENCE</scope>
    <source>
        <strain evidence="14">2189</strain>
    </source>
</reference>
<evidence type="ECO:0000256" key="1">
    <source>
        <dbReference type="ARBA" id="ARBA00001947"/>
    </source>
</evidence>
<keyword evidence="11" id="KW-0482">Metalloprotease</keyword>
<dbReference type="Proteomes" id="UP000886847">
    <property type="component" value="Unassembled WGS sequence"/>
</dbReference>
<accession>A0A9D1W0I7</accession>
<evidence type="ECO:0000256" key="12">
    <source>
        <dbReference type="ARBA" id="ARBA00023136"/>
    </source>
</evidence>
<feature type="transmembrane region" description="Helical" evidence="13">
    <location>
        <begin position="210"/>
        <end position="236"/>
    </location>
</feature>
<keyword evidence="9" id="KW-0862">Zinc</keyword>
<protein>
    <submittedName>
        <fullName evidence="14">Site-2 protease family protein</fullName>
    </submittedName>
</protein>
<evidence type="ECO:0000256" key="4">
    <source>
        <dbReference type="ARBA" id="ARBA00022475"/>
    </source>
</evidence>
<keyword evidence="10 13" id="KW-1133">Transmembrane helix</keyword>
<reference evidence="14" key="1">
    <citation type="journal article" date="2021" name="PeerJ">
        <title>Extensive microbial diversity within the chicken gut microbiome revealed by metagenomics and culture.</title>
        <authorList>
            <person name="Gilroy R."/>
            <person name="Ravi A."/>
            <person name="Getino M."/>
            <person name="Pursley I."/>
            <person name="Horton D.L."/>
            <person name="Alikhan N.F."/>
            <person name="Baker D."/>
            <person name="Gharbi K."/>
            <person name="Hall N."/>
            <person name="Watson M."/>
            <person name="Adriaenssens E.M."/>
            <person name="Foster-Nyarko E."/>
            <person name="Jarju S."/>
            <person name="Secka A."/>
            <person name="Antonio M."/>
            <person name="Oren A."/>
            <person name="Chaudhuri R.R."/>
            <person name="La Ragione R."/>
            <person name="Hildebrand F."/>
            <person name="Pallen M.J."/>
        </authorList>
    </citation>
    <scope>NUCLEOTIDE SEQUENCE</scope>
    <source>
        <strain evidence="14">2189</strain>
    </source>
</reference>
<name>A0A9D1W0I7_9FIRM</name>
<dbReference type="InterPro" id="IPR044537">
    <property type="entry name" value="Rip2-like"/>
</dbReference>
<dbReference type="InterPro" id="IPR052348">
    <property type="entry name" value="Metallopeptidase_M50B"/>
</dbReference>
<comment type="subcellular location">
    <subcellularLocation>
        <location evidence="2">Cell membrane</location>
        <topology evidence="2">Multi-pass membrane protein</topology>
    </subcellularLocation>
</comment>
<organism evidence="14 15">
    <name type="scientific">Candidatus Borkfalkia faecavium</name>
    <dbReference type="NCBI Taxonomy" id="2838508"/>
    <lineage>
        <taxon>Bacteria</taxon>
        <taxon>Bacillati</taxon>
        <taxon>Bacillota</taxon>
        <taxon>Clostridia</taxon>
        <taxon>Christensenellales</taxon>
        <taxon>Christensenellaceae</taxon>
        <taxon>Candidatus Borkfalkia</taxon>
    </lineage>
</organism>
<evidence type="ECO:0000256" key="5">
    <source>
        <dbReference type="ARBA" id="ARBA00022670"/>
    </source>
</evidence>
<keyword evidence="6 13" id="KW-0812">Transmembrane</keyword>
<feature type="transmembrane region" description="Helical" evidence="13">
    <location>
        <begin position="50"/>
        <end position="69"/>
    </location>
</feature>
<dbReference type="CDD" id="cd06158">
    <property type="entry name" value="S2P-M50_like_1"/>
    <property type="match status" value="1"/>
</dbReference>
<dbReference type="GO" id="GO:0046872">
    <property type="term" value="F:metal ion binding"/>
    <property type="evidence" value="ECO:0007669"/>
    <property type="project" value="UniProtKB-KW"/>
</dbReference>
<dbReference type="PANTHER" id="PTHR35864">
    <property type="entry name" value="ZINC METALLOPROTEASE MJ0611-RELATED"/>
    <property type="match status" value="1"/>
</dbReference>
<evidence type="ECO:0000256" key="8">
    <source>
        <dbReference type="ARBA" id="ARBA00022801"/>
    </source>
</evidence>
<proteinExistence type="inferred from homology"/>
<evidence type="ECO:0000256" key="10">
    <source>
        <dbReference type="ARBA" id="ARBA00022989"/>
    </source>
</evidence>
<keyword evidence="5 14" id="KW-0645">Protease</keyword>
<evidence type="ECO:0000256" key="9">
    <source>
        <dbReference type="ARBA" id="ARBA00022833"/>
    </source>
</evidence>
<sequence length="237" mass="26995">MAIQTILYYVASLLAVAIVLTLHEFSHAFVAYKCGDLTPKIRGRLTLNPLAHFDILGLVFFALAGFGWAKPVPINPNNFNHYKRGLALTSIAGIAANYLSAFIFYPIYLLVSMYVQTPVPMLDDFLFDFTLLLWAYSLSFAVFNLIPLPPLDGWNLVEALNRRRGKVFRFFRQYGNVILIILIVIRFLVRFTANYEMLAIASMIFGYIDILGYIMTFVVQWVGWPVTMLWGLIFGIV</sequence>
<feature type="transmembrane region" description="Helical" evidence="13">
    <location>
        <begin position="6"/>
        <end position="30"/>
    </location>
</feature>
<evidence type="ECO:0000256" key="2">
    <source>
        <dbReference type="ARBA" id="ARBA00004651"/>
    </source>
</evidence>
<feature type="transmembrane region" description="Helical" evidence="13">
    <location>
        <begin position="170"/>
        <end position="189"/>
    </location>
</feature>
<keyword evidence="4" id="KW-1003">Cell membrane</keyword>
<evidence type="ECO:0000256" key="7">
    <source>
        <dbReference type="ARBA" id="ARBA00022723"/>
    </source>
</evidence>
<gene>
    <name evidence="14" type="ORF">H9851_01530</name>
</gene>
<dbReference type="GO" id="GO:0008237">
    <property type="term" value="F:metallopeptidase activity"/>
    <property type="evidence" value="ECO:0007669"/>
    <property type="project" value="UniProtKB-KW"/>
</dbReference>
<comment type="similarity">
    <text evidence="3">Belongs to the peptidase M50B family.</text>
</comment>
<dbReference type="EMBL" id="DXEW01000005">
    <property type="protein sequence ID" value="HIX49948.1"/>
    <property type="molecule type" value="Genomic_DNA"/>
</dbReference>
<dbReference type="GO" id="GO:0006508">
    <property type="term" value="P:proteolysis"/>
    <property type="evidence" value="ECO:0007669"/>
    <property type="project" value="UniProtKB-KW"/>
</dbReference>
<evidence type="ECO:0000256" key="6">
    <source>
        <dbReference type="ARBA" id="ARBA00022692"/>
    </source>
</evidence>
<keyword evidence="12 13" id="KW-0472">Membrane</keyword>